<organism evidence="4 5">
    <name type="scientific">Symbiodinium natans</name>
    <dbReference type="NCBI Taxonomy" id="878477"/>
    <lineage>
        <taxon>Eukaryota</taxon>
        <taxon>Sar</taxon>
        <taxon>Alveolata</taxon>
        <taxon>Dinophyceae</taxon>
        <taxon>Suessiales</taxon>
        <taxon>Symbiodiniaceae</taxon>
        <taxon>Symbiodinium</taxon>
    </lineage>
</organism>
<sequence>MEQFAEHGAWVSKTVQVVAETRDEPRGAGRYKAVVADLESCVGKWQRAPPQSLGNGKQRWVTEKRRQMRATTFRLPFASVTFLLARSGECELQKAPCAIIVCDGVPKHRKAWLRFSKFSVDDSDKDIRIMDEKEKIFDLYLWNEVLQEEGDGGKVVVCEPKPAHSDVPFRTYVMKMRSKKSLREATMEEQFRKSLFSLLNLPEHTGVLPLQEVLEDSQFYYIVMEQATGGSFFGGLLSEFEDGVMPPQEVRRLMRGILEAIGHVHERGIIHRDLKPDNLVMRLCDDVASPTGKSRQVAIIDFDHADPDYQASVKTPRACEYFCGTVYFSAPEAFLGYFSPASDLYSIGIILYLLMAGKMPFDSSLYQEEMSVLQQSPKSRAWTMNIYKRLKSKPIDWRCDPWPKQPLCCSFCQWLLAFEPGQRPGTTSKGSHKVEFAEFAELGRVCAWLVTSCRARW</sequence>
<protein>
    <submittedName>
        <fullName evidence="4">CIPK3 protein</fullName>
    </submittedName>
</protein>
<dbReference type="GO" id="GO:0005524">
    <property type="term" value="F:ATP binding"/>
    <property type="evidence" value="ECO:0007669"/>
    <property type="project" value="UniProtKB-KW"/>
</dbReference>
<dbReference type="AlphaFoldDB" id="A0A812V6S6"/>
<keyword evidence="2" id="KW-0067">ATP-binding</keyword>
<dbReference type="Proteomes" id="UP000604046">
    <property type="component" value="Unassembled WGS sequence"/>
</dbReference>
<dbReference type="PROSITE" id="PS00108">
    <property type="entry name" value="PROTEIN_KINASE_ST"/>
    <property type="match status" value="1"/>
</dbReference>
<dbReference type="EMBL" id="CAJNDS010002799">
    <property type="protein sequence ID" value="CAE7601638.1"/>
    <property type="molecule type" value="Genomic_DNA"/>
</dbReference>
<evidence type="ECO:0000256" key="1">
    <source>
        <dbReference type="ARBA" id="ARBA00022741"/>
    </source>
</evidence>
<dbReference type="PANTHER" id="PTHR24346">
    <property type="entry name" value="MAP/MICROTUBULE AFFINITY-REGULATING KINASE"/>
    <property type="match status" value="1"/>
</dbReference>
<keyword evidence="5" id="KW-1185">Reference proteome</keyword>
<dbReference type="GO" id="GO:0035556">
    <property type="term" value="P:intracellular signal transduction"/>
    <property type="evidence" value="ECO:0007669"/>
    <property type="project" value="TreeGrafter"/>
</dbReference>
<dbReference type="OrthoDB" id="415198at2759"/>
<dbReference type="Gene3D" id="1.10.510.10">
    <property type="entry name" value="Transferase(Phosphotransferase) domain 1"/>
    <property type="match status" value="1"/>
</dbReference>
<dbReference type="InterPro" id="IPR000719">
    <property type="entry name" value="Prot_kinase_dom"/>
</dbReference>
<gene>
    <name evidence="4" type="primary">CIPK3</name>
    <name evidence="4" type="ORF">SNAT2548_LOCUS34219</name>
</gene>
<evidence type="ECO:0000313" key="4">
    <source>
        <dbReference type="EMBL" id="CAE7601638.1"/>
    </source>
</evidence>
<dbReference type="Pfam" id="PF00069">
    <property type="entry name" value="Pkinase"/>
    <property type="match status" value="1"/>
</dbReference>
<reference evidence="4" key="1">
    <citation type="submission" date="2021-02" db="EMBL/GenBank/DDBJ databases">
        <authorList>
            <person name="Dougan E. K."/>
            <person name="Rhodes N."/>
            <person name="Thang M."/>
            <person name="Chan C."/>
        </authorList>
    </citation>
    <scope>NUCLEOTIDE SEQUENCE</scope>
</reference>
<dbReference type="SMART" id="SM00220">
    <property type="entry name" value="S_TKc"/>
    <property type="match status" value="1"/>
</dbReference>
<dbReference type="PROSITE" id="PS50011">
    <property type="entry name" value="PROTEIN_KINASE_DOM"/>
    <property type="match status" value="1"/>
</dbReference>
<comment type="caution">
    <text evidence="4">The sequence shown here is derived from an EMBL/GenBank/DDBJ whole genome shotgun (WGS) entry which is preliminary data.</text>
</comment>
<evidence type="ECO:0000259" key="3">
    <source>
        <dbReference type="PROSITE" id="PS50011"/>
    </source>
</evidence>
<name>A0A812V6S6_9DINO</name>
<proteinExistence type="predicted"/>
<dbReference type="GO" id="GO:0004674">
    <property type="term" value="F:protein serine/threonine kinase activity"/>
    <property type="evidence" value="ECO:0007669"/>
    <property type="project" value="TreeGrafter"/>
</dbReference>
<dbReference type="InterPro" id="IPR008271">
    <property type="entry name" value="Ser/Thr_kinase_AS"/>
</dbReference>
<dbReference type="SUPFAM" id="SSF56112">
    <property type="entry name" value="Protein kinase-like (PK-like)"/>
    <property type="match status" value="1"/>
</dbReference>
<evidence type="ECO:0000256" key="2">
    <source>
        <dbReference type="ARBA" id="ARBA00022840"/>
    </source>
</evidence>
<evidence type="ECO:0000313" key="5">
    <source>
        <dbReference type="Proteomes" id="UP000604046"/>
    </source>
</evidence>
<dbReference type="GO" id="GO:0005737">
    <property type="term" value="C:cytoplasm"/>
    <property type="evidence" value="ECO:0007669"/>
    <property type="project" value="TreeGrafter"/>
</dbReference>
<keyword evidence="1" id="KW-0547">Nucleotide-binding</keyword>
<accession>A0A812V6S6</accession>
<feature type="domain" description="Protein kinase" evidence="3">
    <location>
        <begin position="143"/>
        <end position="435"/>
    </location>
</feature>
<dbReference type="PANTHER" id="PTHR24346:SF75">
    <property type="entry name" value="AURORA KINASE"/>
    <property type="match status" value="1"/>
</dbReference>
<dbReference type="InterPro" id="IPR011009">
    <property type="entry name" value="Kinase-like_dom_sf"/>
</dbReference>